<dbReference type="InterPro" id="IPR055470">
    <property type="entry name" value="DUF7042"/>
</dbReference>
<dbReference type="Gene3D" id="1.20.1250.20">
    <property type="entry name" value="MFS general substrate transporter like domains"/>
    <property type="match status" value="1"/>
</dbReference>
<dbReference type="Pfam" id="PF23071">
    <property type="entry name" value="DUF7044"/>
    <property type="match status" value="1"/>
</dbReference>
<feature type="transmembrane region" description="Helical" evidence="9">
    <location>
        <begin position="228"/>
        <end position="249"/>
    </location>
</feature>
<evidence type="ECO:0000256" key="7">
    <source>
        <dbReference type="ARBA" id="ARBA00040302"/>
    </source>
</evidence>
<keyword evidence="4 9" id="KW-1133">Transmembrane helix</keyword>
<feature type="transmembrane region" description="Helical" evidence="9">
    <location>
        <begin position="390"/>
        <end position="410"/>
    </location>
</feature>
<dbReference type="InterPro" id="IPR055471">
    <property type="entry name" value="DUF7043"/>
</dbReference>
<accession>T1IKM6</accession>
<evidence type="ECO:0000313" key="14">
    <source>
        <dbReference type="Proteomes" id="UP000014500"/>
    </source>
</evidence>
<reference evidence="13" key="2">
    <citation type="submission" date="2015-02" db="UniProtKB">
        <authorList>
            <consortium name="EnsemblMetazoa"/>
        </authorList>
    </citation>
    <scope>IDENTIFICATION</scope>
</reference>
<evidence type="ECO:0000256" key="6">
    <source>
        <dbReference type="ARBA" id="ARBA00023180"/>
    </source>
</evidence>
<keyword evidence="14" id="KW-1185">Reference proteome</keyword>
<name>T1IKM6_STRMM</name>
<evidence type="ECO:0000256" key="4">
    <source>
        <dbReference type="ARBA" id="ARBA00022989"/>
    </source>
</evidence>
<dbReference type="InterPro" id="IPR051617">
    <property type="entry name" value="UNC-93-like_regulator"/>
</dbReference>
<feature type="transmembrane region" description="Helical" evidence="9">
    <location>
        <begin position="282"/>
        <end position="303"/>
    </location>
</feature>
<dbReference type="PANTHER" id="PTHR23294:SF0">
    <property type="entry name" value="UNC93-LIKE PROTEIN MFSD11"/>
    <property type="match status" value="1"/>
</dbReference>
<feature type="transmembrane region" description="Helical" evidence="9">
    <location>
        <begin position="354"/>
        <end position="378"/>
    </location>
</feature>
<dbReference type="InterPro" id="IPR010291">
    <property type="entry name" value="Ion_channel_UNC-93"/>
</dbReference>
<evidence type="ECO:0000256" key="2">
    <source>
        <dbReference type="ARBA" id="ARBA00009172"/>
    </source>
</evidence>
<protein>
    <recommendedName>
        <fullName evidence="7">UNC93-like protein MFSD11</fullName>
    </recommendedName>
    <alternativeName>
        <fullName evidence="8">Major facilitator superfamily domain-containing protein 11</fullName>
    </alternativeName>
</protein>
<dbReference type="InterPro" id="IPR055472">
    <property type="entry name" value="DUF7044"/>
</dbReference>
<evidence type="ECO:0000313" key="13">
    <source>
        <dbReference type="EnsemblMetazoa" id="SMAR001478-PA"/>
    </source>
</evidence>
<feature type="transmembrane region" description="Helical" evidence="9">
    <location>
        <begin position="315"/>
        <end position="334"/>
    </location>
</feature>
<feature type="domain" description="DUF7043" evidence="11">
    <location>
        <begin position="671"/>
        <end position="772"/>
    </location>
</feature>
<reference evidence="14" key="1">
    <citation type="submission" date="2011-05" db="EMBL/GenBank/DDBJ databases">
        <authorList>
            <person name="Richards S.R."/>
            <person name="Qu J."/>
            <person name="Jiang H."/>
            <person name="Jhangiani S.N."/>
            <person name="Agravi P."/>
            <person name="Goodspeed R."/>
            <person name="Gross S."/>
            <person name="Mandapat C."/>
            <person name="Jackson L."/>
            <person name="Mathew T."/>
            <person name="Pu L."/>
            <person name="Thornton R."/>
            <person name="Saada N."/>
            <person name="Wilczek-Boney K.B."/>
            <person name="Lee S."/>
            <person name="Kovar C."/>
            <person name="Wu Y."/>
            <person name="Scherer S.E."/>
            <person name="Worley K.C."/>
            <person name="Muzny D.M."/>
            <person name="Gibbs R."/>
        </authorList>
    </citation>
    <scope>NUCLEOTIDE SEQUENCE</scope>
    <source>
        <strain evidence="14">Brora</strain>
    </source>
</reference>
<dbReference type="Proteomes" id="UP000014500">
    <property type="component" value="Unassembled WGS sequence"/>
</dbReference>
<dbReference type="EnsemblMetazoa" id="SMAR001478-RA">
    <property type="protein sequence ID" value="SMAR001478-PA"/>
    <property type="gene ID" value="SMAR001478"/>
</dbReference>
<comment type="subcellular location">
    <subcellularLocation>
        <location evidence="1">Membrane</location>
        <topology evidence="1">Multi-pass membrane protein</topology>
    </subcellularLocation>
</comment>
<feature type="transmembrane region" description="Helical" evidence="9">
    <location>
        <begin position="81"/>
        <end position="99"/>
    </location>
</feature>
<feature type="transmembrane region" description="Helical" evidence="9">
    <location>
        <begin position="169"/>
        <end position="191"/>
    </location>
</feature>
<keyword evidence="6" id="KW-0325">Glycoprotein</keyword>
<evidence type="ECO:0000259" key="12">
    <source>
        <dbReference type="Pfam" id="PF23071"/>
    </source>
</evidence>
<comment type="similarity">
    <text evidence="2">Belongs to the unc-93 family.</text>
</comment>
<feature type="transmembrane region" description="Helical" evidence="9">
    <location>
        <begin position="53"/>
        <end position="74"/>
    </location>
</feature>
<proteinExistence type="inferred from homology"/>
<keyword evidence="5 9" id="KW-0472">Membrane</keyword>
<dbReference type="Pfam" id="PF23070">
    <property type="entry name" value="DUF7043"/>
    <property type="match status" value="1"/>
</dbReference>
<evidence type="ECO:0000259" key="11">
    <source>
        <dbReference type="Pfam" id="PF23070"/>
    </source>
</evidence>
<dbReference type="STRING" id="126957.T1IKM6"/>
<feature type="transmembrane region" description="Helical" evidence="9">
    <location>
        <begin position="138"/>
        <end position="157"/>
    </location>
</feature>
<dbReference type="InterPro" id="IPR036259">
    <property type="entry name" value="MFS_trans_sf"/>
</dbReference>
<organism evidence="13 14">
    <name type="scientific">Strigamia maritima</name>
    <name type="common">European centipede</name>
    <name type="synonym">Geophilus maritimus</name>
    <dbReference type="NCBI Taxonomy" id="126957"/>
    <lineage>
        <taxon>Eukaryota</taxon>
        <taxon>Metazoa</taxon>
        <taxon>Ecdysozoa</taxon>
        <taxon>Arthropoda</taxon>
        <taxon>Myriapoda</taxon>
        <taxon>Chilopoda</taxon>
        <taxon>Pleurostigmophora</taxon>
        <taxon>Geophilomorpha</taxon>
        <taxon>Linotaeniidae</taxon>
        <taxon>Strigamia</taxon>
    </lineage>
</organism>
<dbReference type="GO" id="GO:0016020">
    <property type="term" value="C:membrane"/>
    <property type="evidence" value="ECO:0007669"/>
    <property type="project" value="UniProtKB-SubCell"/>
</dbReference>
<dbReference type="CDD" id="cd17407">
    <property type="entry name" value="MFS_MFSD11"/>
    <property type="match status" value="1"/>
</dbReference>
<evidence type="ECO:0000259" key="10">
    <source>
        <dbReference type="Pfam" id="PF23069"/>
    </source>
</evidence>
<sequence>MHPIRFDVKFYNVILMGLAFMLLFTAFQTMSIIEKTVLDSVKKDDPSFKGDGYTSLAIIYGVLAVANWAAPSVLSFTGPKFAMIGGAVTYLLFIASFLYPQTWLLYITSALVGLGLWTGQGNFLTINSNSETMGRNSGIFWAMLQSSLLFGNLFVYLKFSNTVHLDADIRRTVFIVLLAVGCIGFGVMFLFRSVKSELPPSADLVENLGDKPIEALKKSFHLFLSKDMILLSITFFYTGIELGFFSGVYGSAVRIELGFFSGVYGSAVSFTQQFGSNANSLIGLNGIFIGVGEILGGALFGLMGAKTNRYGRDPIVLLGFLIHMVTFYLIFINLPFLSPLHKTFQKAFIKSNEYLAILCSFLLGFGDSCFNTQIYSLLGTMYPDDSAPAFALFKFIQSLGATAIFIYSLYLQLHWHIAILIFTGTCGTLTEYTCRIPSVIQGHWFSRENGVNTVTEFDSNSMSHRGTCLDIRNTNNDNFTFVFQTDNCYSCVRILVRTFNLVEKLETECINLPFGTAPTLAEVCKNLDSTHNMITMFNENPTPLNCRSSLEGVWHFAYQRRDMFTGECSNREANITSCQTPGTQFNIENQQFIINYKKCDGMDKTLDADVYYSCLGDWFVDKNHYFAALKNRDDDLYLGISITPDCSVLKTPQESPERLHLTPAKAEVVIPGCNFPQNFTGSWINTANIDAEVVMNTTHIIETWHPDTYRYRRHIYVCQEQRGTRYIQKDYICYEFLARHHNIIRFRKGNAMWINRFHTVCSWVSFPNKIDWSYSIMILKDPIPIRCPIAGKFKFDQRGDIPFATRIRGGITQSPRPNVYCKENISDFSVCDSDQRQILIDANYCLSVDYLGRPVDIYSDPDYIMSCVGFWKENLRSYLITTDEEDAFNRFRCWVYQRADLNSVMMSYGVGDYCNTNQRVDSSNFSEGASTAIYMTEYERERDDCPMFFDDGSNPWGTSTDNVKVFHYDDYLNNNGGL</sequence>
<keyword evidence="3 9" id="KW-0812">Transmembrane</keyword>
<dbReference type="PhylomeDB" id="T1IKM6"/>
<dbReference type="EMBL" id="JH430577">
    <property type="status" value="NOT_ANNOTATED_CDS"/>
    <property type="molecule type" value="Genomic_DNA"/>
</dbReference>
<dbReference type="AlphaFoldDB" id="T1IKM6"/>
<dbReference type="Pfam" id="PF23069">
    <property type="entry name" value="DUF7042"/>
    <property type="match status" value="2"/>
</dbReference>
<dbReference type="HOGENOM" id="CLU_304088_0_0_1"/>
<dbReference type="Pfam" id="PF05978">
    <property type="entry name" value="UNC-93"/>
    <property type="match status" value="2"/>
</dbReference>
<evidence type="ECO:0000256" key="3">
    <source>
        <dbReference type="ARBA" id="ARBA00022692"/>
    </source>
</evidence>
<feature type="domain" description="DUF7044" evidence="12">
    <location>
        <begin position="433"/>
        <end position="525"/>
    </location>
</feature>
<feature type="domain" description="DUF7042" evidence="10">
    <location>
        <begin position="545"/>
        <end position="662"/>
    </location>
</feature>
<dbReference type="PANTHER" id="PTHR23294">
    <property type="entry name" value="ET TRANSLATION PRODUCT-RELATED"/>
    <property type="match status" value="1"/>
</dbReference>
<feature type="domain" description="DUF7042" evidence="10">
    <location>
        <begin position="784"/>
        <end position="922"/>
    </location>
</feature>
<dbReference type="eggNOG" id="KOG3098">
    <property type="taxonomic scope" value="Eukaryota"/>
</dbReference>
<evidence type="ECO:0000256" key="1">
    <source>
        <dbReference type="ARBA" id="ARBA00004141"/>
    </source>
</evidence>
<dbReference type="SUPFAM" id="SSF103473">
    <property type="entry name" value="MFS general substrate transporter"/>
    <property type="match status" value="1"/>
</dbReference>
<evidence type="ECO:0000256" key="9">
    <source>
        <dbReference type="SAM" id="Phobius"/>
    </source>
</evidence>
<evidence type="ECO:0000256" key="8">
    <source>
        <dbReference type="ARBA" id="ARBA00041910"/>
    </source>
</evidence>
<feature type="transmembrane region" description="Helical" evidence="9">
    <location>
        <begin position="12"/>
        <end position="33"/>
    </location>
</feature>
<evidence type="ECO:0000256" key="5">
    <source>
        <dbReference type="ARBA" id="ARBA00023136"/>
    </source>
</evidence>